<keyword evidence="2" id="KW-0813">Transport</keyword>
<keyword evidence="3" id="KW-1003">Cell membrane</keyword>
<reference evidence="11 12" key="1">
    <citation type="journal article" date="2018" name="Int. J. Syst. Evol. Microbiol.">
        <title>Planococcus salinus sp. nov., a moderately halophilic bacterium isolated from a saline-alkali soil.</title>
        <authorList>
            <person name="Gan L."/>
        </authorList>
    </citation>
    <scope>NUCLEOTIDE SEQUENCE [LARGE SCALE GENOMIC DNA]</scope>
    <source>
        <strain evidence="11 12">LCB217</strain>
    </source>
</reference>
<protein>
    <submittedName>
        <fullName evidence="11">TRAP transporter small permease subunit</fullName>
    </submittedName>
</protein>
<feature type="transmembrane region" description="Helical" evidence="9">
    <location>
        <begin position="96"/>
        <end position="118"/>
    </location>
</feature>
<evidence type="ECO:0000256" key="8">
    <source>
        <dbReference type="ARBA" id="ARBA00038436"/>
    </source>
</evidence>
<name>A0A3M8P9E3_9BACL</name>
<evidence type="ECO:0000256" key="2">
    <source>
        <dbReference type="ARBA" id="ARBA00022448"/>
    </source>
</evidence>
<sequence>MILSQRYLSAYKVFQKIKWLGMLLSGITIFFMMFYTSADVLIRNINGTSPLHAYEISQYYFMPLAVFPALAYTFGEGMMPRIEFVITKAKSLVIQRIAAISLIVIEIVLMLLLAVFGWQYLMHAFGSGMAFTAGGTNYPLSLVILFVPLGFFLVVIEMIFLLVKNIKGKQPSFVVIEKHEVTDV</sequence>
<comment type="similarity">
    <text evidence="8">Belongs to the TRAP transporter small permease family.</text>
</comment>
<dbReference type="EMBL" id="RIAX01000003">
    <property type="protein sequence ID" value="RNF40232.1"/>
    <property type="molecule type" value="Genomic_DNA"/>
</dbReference>
<evidence type="ECO:0000256" key="7">
    <source>
        <dbReference type="ARBA" id="ARBA00023136"/>
    </source>
</evidence>
<dbReference type="AlphaFoldDB" id="A0A3M8P9E3"/>
<dbReference type="GO" id="GO:0022857">
    <property type="term" value="F:transmembrane transporter activity"/>
    <property type="evidence" value="ECO:0007669"/>
    <property type="project" value="TreeGrafter"/>
</dbReference>
<feature type="domain" description="Tripartite ATP-independent periplasmic transporters DctQ component" evidence="10">
    <location>
        <begin position="32"/>
        <end position="164"/>
    </location>
</feature>
<evidence type="ECO:0000256" key="3">
    <source>
        <dbReference type="ARBA" id="ARBA00022475"/>
    </source>
</evidence>
<evidence type="ECO:0000256" key="4">
    <source>
        <dbReference type="ARBA" id="ARBA00022519"/>
    </source>
</evidence>
<keyword evidence="7 9" id="KW-0472">Membrane</keyword>
<evidence type="ECO:0000256" key="6">
    <source>
        <dbReference type="ARBA" id="ARBA00022989"/>
    </source>
</evidence>
<evidence type="ECO:0000256" key="9">
    <source>
        <dbReference type="SAM" id="Phobius"/>
    </source>
</evidence>
<evidence type="ECO:0000256" key="5">
    <source>
        <dbReference type="ARBA" id="ARBA00022692"/>
    </source>
</evidence>
<comment type="caution">
    <text evidence="11">The sequence shown here is derived from an EMBL/GenBank/DDBJ whole genome shotgun (WGS) entry which is preliminary data.</text>
</comment>
<feature type="transmembrane region" description="Helical" evidence="9">
    <location>
        <begin position="138"/>
        <end position="163"/>
    </location>
</feature>
<keyword evidence="6 9" id="KW-1133">Transmembrane helix</keyword>
<dbReference type="GO" id="GO:0015740">
    <property type="term" value="P:C4-dicarboxylate transport"/>
    <property type="evidence" value="ECO:0007669"/>
    <property type="project" value="TreeGrafter"/>
</dbReference>
<feature type="transmembrane region" description="Helical" evidence="9">
    <location>
        <begin position="20"/>
        <end position="38"/>
    </location>
</feature>
<keyword evidence="5 9" id="KW-0812">Transmembrane</keyword>
<evidence type="ECO:0000313" key="12">
    <source>
        <dbReference type="Proteomes" id="UP000275473"/>
    </source>
</evidence>
<proteinExistence type="inferred from homology"/>
<evidence type="ECO:0000313" key="11">
    <source>
        <dbReference type="EMBL" id="RNF40232.1"/>
    </source>
</evidence>
<evidence type="ECO:0000259" key="10">
    <source>
        <dbReference type="Pfam" id="PF04290"/>
    </source>
</evidence>
<comment type="subcellular location">
    <subcellularLocation>
        <location evidence="1">Cell inner membrane</location>
        <topology evidence="1">Multi-pass membrane protein</topology>
    </subcellularLocation>
</comment>
<organism evidence="11 12">
    <name type="scientific">Planococcus salinus</name>
    <dbReference type="NCBI Taxonomy" id="1848460"/>
    <lineage>
        <taxon>Bacteria</taxon>
        <taxon>Bacillati</taxon>
        <taxon>Bacillota</taxon>
        <taxon>Bacilli</taxon>
        <taxon>Bacillales</taxon>
        <taxon>Caryophanaceae</taxon>
        <taxon>Planococcus</taxon>
    </lineage>
</organism>
<dbReference type="InterPro" id="IPR007387">
    <property type="entry name" value="TRAP_DctQ"/>
</dbReference>
<dbReference type="PANTHER" id="PTHR35011">
    <property type="entry name" value="2,3-DIKETO-L-GULONATE TRAP TRANSPORTER SMALL PERMEASE PROTEIN YIAM"/>
    <property type="match status" value="1"/>
</dbReference>
<accession>A0A3M8P9E3</accession>
<dbReference type="InterPro" id="IPR055348">
    <property type="entry name" value="DctQ"/>
</dbReference>
<keyword evidence="12" id="KW-1185">Reference proteome</keyword>
<evidence type="ECO:0000256" key="1">
    <source>
        <dbReference type="ARBA" id="ARBA00004429"/>
    </source>
</evidence>
<dbReference type="PANTHER" id="PTHR35011:SF10">
    <property type="entry name" value="TRAP TRANSPORTER SMALL PERMEASE PROTEIN"/>
    <property type="match status" value="1"/>
</dbReference>
<feature type="transmembrane region" description="Helical" evidence="9">
    <location>
        <begin position="58"/>
        <end position="75"/>
    </location>
</feature>
<dbReference type="Proteomes" id="UP000275473">
    <property type="component" value="Unassembled WGS sequence"/>
</dbReference>
<dbReference type="GO" id="GO:0005886">
    <property type="term" value="C:plasma membrane"/>
    <property type="evidence" value="ECO:0007669"/>
    <property type="project" value="UniProtKB-SubCell"/>
</dbReference>
<dbReference type="Pfam" id="PF04290">
    <property type="entry name" value="DctQ"/>
    <property type="match status" value="1"/>
</dbReference>
<gene>
    <name evidence="11" type="ORF">EEX84_06260</name>
</gene>
<keyword evidence="4" id="KW-0997">Cell inner membrane</keyword>